<dbReference type="CDD" id="cd06587">
    <property type="entry name" value="VOC"/>
    <property type="match status" value="1"/>
</dbReference>
<keyword evidence="1" id="KW-0479">Metal-binding</keyword>
<evidence type="ECO:0000313" key="4">
    <source>
        <dbReference type="Proteomes" id="UP001596524"/>
    </source>
</evidence>
<dbReference type="InterPro" id="IPR029068">
    <property type="entry name" value="Glyas_Bleomycin-R_OHBP_Dase"/>
</dbReference>
<dbReference type="SUPFAM" id="SSF54593">
    <property type="entry name" value="Glyoxalase/Bleomycin resistance protein/Dihydroxybiphenyl dioxygenase"/>
    <property type="match status" value="1"/>
</dbReference>
<proteinExistence type="predicted"/>
<dbReference type="InterPro" id="IPR037523">
    <property type="entry name" value="VOC_core"/>
</dbReference>
<dbReference type="InterPro" id="IPR004360">
    <property type="entry name" value="Glyas_Fos-R_dOase_dom"/>
</dbReference>
<evidence type="ECO:0000256" key="1">
    <source>
        <dbReference type="ARBA" id="ARBA00022723"/>
    </source>
</evidence>
<gene>
    <name evidence="3" type="ORF">ACFQO6_03000</name>
</gene>
<protein>
    <submittedName>
        <fullName evidence="3">VOC family protein</fullName>
    </submittedName>
</protein>
<dbReference type="PANTHER" id="PTHR36113:SF6">
    <property type="entry name" value="FOSFOMYCIN RESISTANCE PROTEIN FOSX"/>
    <property type="match status" value="1"/>
</dbReference>
<organism evidence="3 4">
    <name type="scientific">Nocardioides astragali</name>
    <dbReference type="NCBI Taxonomy" id="1776736"/>
    <lineage>
        <taxon>Bacteria</taxon>
        <taxon>Bacillati</taxon>
        <taxon>Actinomycetota</taxon>
        <taxon>Actinomycetes</taxon>
        <taxon>Propionibacteriales</taxon>
        <taxon>Nocardioidaceae</taxon>
        <taxon>Nocardioides</taxon>
    </lineage>
</organism>
<dbReference type="Gene3D" id="3.10.180.10">
    <property type="entry name" value="2,3-Dihydroxybiphenyl 1,2-Dioxygenase, domain 1"/>
    <property type="match status" value="1"/>
</dbReference>
<dbReference type="RefSeq" id="WP_255892701.1">
    <property type="nucleotide sequence ID" value="NZ_JAFMZM010000007.1"/>
</dbReference>
<dbReference type="Proteomes" id="UP001596524">
    <property type="component" value="Unassembled WGS sequence"/>
</dbReference>
<dbReference type="Pfam" id="PF00903">
    <property type="entry name" value="Glyoxalase"/>
    <property type="match status" value="1"/>
</dbReference>
<reference evidence="4" key="1">
    <citation type="journal article" date="2019" name="Int. J. Syst. Evol. Microbiol.">
        <title>The Global Catalogue of Microorganisms (GCM) 10K type strain sequencing project: providing services to taxonomists for standard genome sequencing and annotation.</title>
        <authorList>
            <consortium name="The Broad Institute Genomics Platform"/>
            <consortium name="The Broad Institute Genome Sequencing Center for Infectious Disease"/>
            <person name="Wu L."/>
            <person name="Ma J."/>
        </authorList>
    </citation>
    <scope>NUCLEOTIDE SEQUENCE [LARGE SCALE GENOMIC DNA]</scope>
    <source>
        <strain evidence="4">FCH27</strain>
    </source>
</reference>
<dbReference type="EMBL" id="JBHTCH010000002">
    <property type="protein sequence ID" value="MFC7359224.1"/>
    <property type="molecule type" value="Genomic_DNA"/>
</dbReference>
<comment type="caution">
    <text evidence="3">The sequence shown here is derived from an EMBL/GenBank/DDBJ whole genome shotgun (WGS) entry which is preliminary data.</text>
</comment>
<keyword evidence="4" id="KW-1185">Reference proteome</keyword>
<accession>A0ABW2N072</accession>
<evidence type="ECO:0000259" key="2">
    <source>
        <dbReference type="PROSITE" id="PS51819"/>
    </source>
</evidence>
<dbReference type="InterPro" id="IPR051332">
    <property type="entry name" value="Fosfomycin_Res_Enzymes"/>
</dbReference>
<feature type="domain" description="VOC" evidence="2">
    <location>
        <begin position="11"/>
        <end position="130"/>
    </location>
</feature>
<dbReference type="PROSITE" id="PS51819">
    <property type="entry name" value="VOC"/>
    <property type="match status" value="1"/>
</dbReference>
<dbReference type="PANTHER" id="PTHR36113">
    <property type="entry name" value="LYASE, PUTATIVE-RELATED-RELATED"/>
    <property type="match status" value="1"/>
</dbReference>
<evidence type="ECO:0000313" key="3">
    <source>
        <dbReference type="EMBL" id="MFC7359224.1"/>
    </source>
</evidence>
<sequence length="168" mass="18010">MTDLPAPGFAGVDHVALTVTDLAASRDFYTEVLDFVVVMEVGAGLICMHPSTGFVLALLRHEGTHDAPFSELHVGVDHLGFAASSRTELETWEKHLAAHQVPYTPIRDELFGSHLNFRDPDNIALELSASNELMIAAQSALASGQTSLADIAAFVTEHVGSDFVPSAR</sequence>
<name>A0ABW2N072_9ACTN</name>